<reference evidence="1" key="1">
    <citation type="journal article" date="2015" name="Nature">
        <title>Complex archaea that bridge the gap between prokaryotes and eukaryotes.</title>
        <authorList>
            <person name="Spang A."/>
            <person name="Saw J.H."/>
            <person name="Jorgensen S.L."/>
            <person name="Zaremba-Niedzwiedzka K."/>
            <person name="Martijn J."/>
            <person name="Lind A.E."/>
            <person name="van Eijk R."/>
            <person name="Schleper C."/>
            <person name="Guy L."/>
            <person name="Ettema T.J."/>
        </authorList>
    </citation>
    <scope>NUCLEOTIDE SEQUENCE</scope>
</reference>
<accession>A0A0F9BIA3</accession>
<protein>
    <submittedName>
        <fullName evidence="1">Uncharacterized protein</fullName>
    </submittedName>
</protein>
<gene>
    <name evidence="1" type="ORF">LCGC14_2444150</name>
</gene>
<dbReference type="AlphaFoldDB" id="A0A0F9BIA3"/>
<sequence length="42" mass="4738">MPTSMCSIPISTGIKEIDEYHKKFGYPLFEVKLDHSEGVVPI</sequence>
<feature type="non-terminal residue" evidence="1">
    <location>
        <position position="42"/>
    </location>
</feature>
<proteinExistence type="predicted"/>
<evidence type="ECO:0000313" key="1">
    <source>
        <dbReference type="EMBL" id="KKL21570.1"/>
    </source>
</evidence>
<organism evidence="1">
    <name type="scientific">marine sediment metagenome</name>
    <dbReference type="NCBI Taxonomy" id="412755"/>
    <lineage>
        <taxon>unclassified sequences</taxon>
        <taxon>metagenomes</taxon>
        <taxon>ecological metagenomes</taxon>
    </lineage>
</organism>
<name>A0A0F9BIA3_9ZZZZ</name>
<dbReference type="EMBL" id="LAZR01037681">
    <property type="protein sequence ID" value="KKL21570.1"/>
    <property type="molecule type" value="Genomic_DNA"/>
</dbReference>
<comment type="caution">
    <text evidence="1">The sequence shown here is derived from an EMBL/GenBank/DDBJ whole genome shotgun (WGS) entry which is preliminary data.</text>
</comment>